<reference evidence="1 2" key="1">
    <citation type="journal article" date="2018" name="Front. Plant Sci.">
        <title>Red Clover (Trifolium pratense) and Zigzag Clover (T. medium) - A Picture of Genomic Similarities and Differences.</title>
        <authorList>
            <person name="Dluhosova J."/>
            <person name="Istvanek J."/>
            <person name="Nedelnik J."/>
            <person name="Repkova J."/>
        </authorList>
    </citation>
    <scope>NUCLEOTIDE SEQUENCE [LARGE SCALE GENOMIC DNA]</scope>
    <source>
        <strain evidence="2">cv. 10/8</strain>
        <tissue evidence="1">Leaf</tissue>
    </source>
</reference>
<comment type="caution">
    <text evidence="1">The sequence shown here is derived from an EMBL/GenBank/DDBJ whole genome shotgun (WGS) entry which is preliminary data.</text>
</comment>
<evidence type="ECO:0000313" key="2">
    <source>
        <dbReference type="Proteomes" id="UP000265520"/>
    </source>
</evidence>
<keyword evidence="2" id="KW-1185">Reference proteome</keyword>
<sequence>MVVAVDAYDKLVVDTALGLQLLRKDIV</sequence>
<dbReference type="Proteomes" id="UP000265520">
    <property type="component" value="Unassembled WGS sequence"/>
</dbReference>
<protein>
    <submittedName>
        <fullName evidence="1">Uncharacterized protein</fullName>
    </submittedName>
</protein>
<feature type="non-terminal residue" evidence="1">
    <location>
        <position position="27"/>
    </location>
</feature>
<dbReference type="AlphaFoldDB" id="A0A392W0U1"/>
<accession>A0A392W0U1</accession>
<organism evidence="1 2">
    <name type="scientific">Trifolium medium</name>
    <dbReference type="NCBI Taxonomy" id="97028"/>
    <lineage>
        <taxon>Eukaryota</taxon>
        <taxon>Viridiplantae</taxon>
        <taxon>Streptophyta</taxon>
        <taxon>Embryophyta</taxon>
        <taxon>Tracheophyta</taxon>
        <taxon>Spermatophyta</taxon>
        <taxon>Magnoliopsida</taxon>
        <taxon>eudicotyledons</taxon>
        <taxon>Gunneridae</taxon>
        <taxon>Pentapetalae</taxon>
        <taxon>rosids</taxon>
        <taxon>fabids</taxon>
        <taxon>Fabales</taxon>
        <taxon>Fabaceae</taxon>
        <taxon>Papilionoideae</taxon>
        <taxon>50 kb inversion clade</taxon>
        <taxon>NPAAA clade</taxon>
        <taxon>Hologalegina</taxon>
        <taxon>IRL clade</taxon>
        <taxon>Trifolieae</taxon>
        <taxon>Trifolium</taxon>
    </lineage>
</organism>
<dbReference type="EMBL" id="LXQA011303566">
    <property type="protein sequence ID" value="MCI92525.1"/>
    <property type="molecule type" value="Genomic_DNA"/>
</dbReference>
<name>A0A392W0U1_9FABA</name>
<proteinExistence type="predicted"/>
<evidence type="ECO:0000313" key="1">
    <source>
        <dbReference type="EMBL" id="MCI92525.1"/>
    </source>
</evidence>